<reference evidence="2 3" key="1">
    <citation type="submission" date="2024-12" db="EMBL/GenBank/DDBJ databases">
        <title>The unique morphological basis and parallel evolutionary history of personate flowers in Penstemon.</title>
        <authorList>
            <person name="Depatie T.H."/>
            <person name="Wessinger C.A."/>
        </authorList>
    </citation>
    <scope>NUCLEOTIDE SEQUENCE [LARGE SCALE GENOMIC DNA]</scope>
    <source>
        <strain evidence="2">WTNN_2</strain>
        <tissue evidence="2">Leaf</tissue>
    </source>
</reference>
<keyword evidence="1" id="KW-1133">Transmembrane helix</keyword>
<name>A0ABD3T0B0_9LAMI</name>
<keyword evidence="1" id="KW-0812">Transmembrane</keyword>
<accession>A0ABD3T0B0</accession>
<gene>
    <name evidence="2" type="ORF">ACJIZ3_018925</name>
</gene>
<keyword evidence="3" id="KW-1185">Reference proteome</keyword>
<dbReference type="Proteomes" id="UP001634393">
    <property type="component" value="Unassembled WGS sequence"/>
</dbReference>
<evidence type="ECO:0000313" key="3">
    <source>
        <dbReference type="Proteomes" id="UP001634393"/>
    </source>
</evidence>
<protein>
    <submittedName>
        <fullName evidence="2">Uncharacterized protein</fullName>
    </submittedName>
</protein>
<comment type="caution">
    <text evidence="2">The sequence shown here is derived from an EMBL/GenBank/DDBJ whole genome shotgun (WGS) entry which is preliminary data.</text>
</comment>
<proteinExistence type="predicted"/>
<keyword evidence="1" id="KW-0472">Membrane</keyword>
<organism evidence="2 3">
    <name type="scientific">Penstemon smallii</name>
    <dbReference type="NCBI Taxonomy" id="265156"/>
    <lineage>
        <taxon>Eukaryota</taxon>
        <taxon>Viridiplantae</taxon>
        <taxon>Streptophyta</taxon>
        <taxon>Embryophyta</taxon>
        <taxon>Tracheophyta</taxon>
        <taxon>Spermatophyta</taxon>
        <taxon>Magnoliopsida</taxon>
        <taxon>eudicotyledons</taxon>
        <taxon>Gunneridae</taxon>
        <taxon>Pentapetalae</taxon>
        <taxon>asterids</taxon>
        <taxon>lamiids</taxon>
        <taxon>Lamiales</taxon>
        <taxon>Plantaginaceae</taxon>
        <taxon>Cheloneae</taxon>
        <taxon>Penstemon</taxon>
    </lineage>
</organism>
<sequence length="101" mass="11317">MLIFCLIYSTNLCNGLCIDFCIFINFHVSTSGGSAIVVVMAPSSTILILLSLIFSFIHLLYYFFFCVFIFGEELEKRSGLVTRKCVFSPSTVSGHVRIIVM</sequence>
<feature type="transmembrane region" description="Helical" evidence="1">
    <location>
        <begin position="46"/>
        <end position="70"/>
    </location>
</feature>
<evidence type="ECO:0000313" key="2">
    <source>
        <dbReference type="EMBL" id="KAL3830123.1"/>
    </source>
</evidence>
<dbReference type="AlphaFoldDB" id="A0ABD3T0B0"/>
<evidence type="ECO:0000256" key="1">
    <source>
        <dbReference type="SAM" id="Phobius"/>
    </source>
</evidence>
<dbReference type="EMBL" id="JBJXBP010000005">
    <property type="protein sequence ID" value="KAL3830123.1"/>
    <property type="molecule type" value="Genomic_DNA"/>
</dbReference>
<feature type="transmembrane region" description="Helical" evidence="1">
    <location>
        <begin position="12"/>
        <end position="40"/>
    </location>
</feature>